<keyword evidence="1" id="KW-0472">Membrane</keyword>
<dbReference type="HOGENOM" id="CLU_097795_0_0_2"/>
<dbReference type="EMBL" id="CP001398">
    <property type="protein sequence ID" value="ACS32508.1"/>
    <property type="molecule type" value="Genomic_DNA"/>
</dbReference>
<dbReference type="KEGG" id="tga:TGAM_0006"/>
<dbReference type="AlphaFoldDB" id="C5A2K6"/>
<keyword evidence="1" id="KW-1133">Transmembrane helix</keyword>
<keyword evidence="1" id="KW-0812">Transmembrane</keyword>
<keyword evidence="3" id="KW-1185">Reference proteome</keyword>
<dbReference type="PaxDb" id="593117-TGAM_0006"/>
<evidence type="ECO:0000313" key="3">
    <source>
        <dbReference type="Proteomes" id="UP000001488"/>
    </source>
</evidence>
<evidence type="ECO:0000313" key="2">
    <source>
        <dbReference type="EMBL" id="ACS32508.1"/>
    </source>
</evidence>
<evidence type="ECO:0000256" key="1">
    <source>
        <dbReference type="SAM" id="Phobius"/>
    </source>
</evidence>
<name>C5A2K6_THEGJ</name>
<proteinExistence type="predicted"/>
<protein>
    <submittedName>
        <fullName evidence="2">Uncharacterized protein</fullName>
    </submittedName>
</protein>
<sequence>MKILLSFPHVQTLVEMGKVSGIFLTALGTVLWYAGGSSGNQAMVNLGIGSIILGIVAFSLPGWKCLPPEAGEVLGGGHCALFSNLASDLGLRGKAFVLPPYENLPRGGIFIPVSPRGSPNLGRLFEGRVLYSEPEPGLLLSPVPGWRFIDGLKLLGSGVGYAASAVSGVLDRFGLPGAKVFEEDDTVEVYVKASCKEFPYADPVVSAVLVALASGAGEVLVVEEVGEVKGHLKLLLRKAGGVEKWL</sequence>
<dbReference type="eggNOG" id="arCOG03442">
    <property type="taxonomic scope" value="Archaea"/>
</dbReference>
<organism evidence="2 3">
    <name type="scientific">Thermococcus gammatolerans (strain DSM 15229 / JCM 11827 / EJ3)</name>
    <dbReference type="NCBI Taxonomy" id="593117"/>
    <lineage>
        <taxon>Archaea</taxon>
        <taxon>Methanobacteriati</taxon>
        <taxon>Methanobacteriota</taxon>
        <taxon>Thermococci</taxon>
        <taxon>Thermococcales</taxon>
        <taxon>Thermococcaceae</taxon>
        <taxon>Thermococcus</taxon>
    </lineage>
</organism>
<dbReference type="STRING" id="593117.TGAM_0006"/>
<gene>
    <name evidence="2" type="ordered locus">TGAM_0006</name>
</gene>
<dbReference type="Proteomes" id="UP000001488">
    <property type="component" value="Chromosome"/>
</dbReference>
<reference evidence="2 3" key="1">
    <citation type="journal article" date="2007" name="Genome Biol.">
        <title>Genome analysis and genome-wide proteomics of Thermococcus gammatolerans, the most radioresistant organism known amongst the Archaea.</title>
        <authorList>
            <person name="Zivanovic Y."/>
            <person name="Armengaud J."/>
            <person name="Lagorce A."/>
            <person name="Leplat C."/>
            <person name="Guerin P."/>
            <person name="Dutertre M."/>
            <person name="Anthouard V."/>
            <person name="Forterre P."/>
            <person name="Wincker P."/>
            <person name="Confalonieri F."/>
        </authorList>
    </citation>
    <scope>NUCLEOTIDE SEQUENCE [LARGE SCALE GENOMIC DNA]</scope>
    <source>
        <strain evidence="3">DSM 15229 / JCM 11827 / EJ3</strain>
    </source>
</reference>
<dbReference type="PATRIC" id="fig|593117.10.peg.7"/>
<feature type="transmembrane region" description="Helical" evidence="1">
    <location>
        <begin position="42"/>
        <end position="63"/>
    </location>
</feature>
<accession>C5A2K6</accession>
<feature type="transmembrane region" description="Helical" evidence="1">
    <location>
        <begin position="16"/>
        <end position="35"/>
    </location>
</feature>